<reference evidence="3" key="1">
    <citation type="submission" date="2021-06" db="EMBL/GenBank/DDBJ databases">
        <authorList>
            <person name="Hodson N. C."/>
            <person name="Mongue J. A."/>
            <person name="Jaron S. K."/>
        </authorList>
    </citation>
    <scope>NUCLEOTIDE SEQUENCE</scope>
</reference>
<organism evidence="3 4">
    <name type="scientific">Allacma fusca</name>
    <dbReference type="NCBI Taxonomy" id="39272"/>
    <lineage>
        <taxon>Eukaryota</taxon>
        <taxon>Metazoa</taxon>
        <taxon>Ecdysozoa</taxon>
        <taxon>Arthropoda</taxon>
        <taxon>Hexapoda</taxon>
        <taxon>Collembola</taxon>
        <taxon>Symphypleona</taxon>
        <taxon>Sminthuridae</taxon>
        <taxon>Allacma</taxon>
    </lineage>
</organism>
<evidence type="ECO:0000256" key="1">
    <source>
        <dbReference type="SAM" id="MobiDB-lite"/>
    </source>
</evidence>
<accession>A0A8J2NX23</accession>
<keyword evidence="4" id="KW-1185">Reference proteome</keyword>
<proteinExistence type="predicted"/>
<dbReference type="Proteomes" id="UP000708208">
    <property type="component" value="Unassembled WGS sequence"/>
</dbReference>
<dbReference type="AlphaFoldDB" id="A0A8J2NX23"/>
<evidence type="ECO:0000313" key="3">
    <source>
        <dbReference type="EMBL" id="CAG7721772.1"/>
    </source>
</evidence>
<protein>
    <submittedName>
        <fullName evidence="3">Uncharacterized protein</fullName>
    </submittedName>
</protein>
<feature type="signal peptide" evidence="2">
    <location>
        <begin position="1"/>
        <end position="17"/>
    </location>
</feature>
<name>A0A8J2NX23_9HEXA</name>
<keyword evidence="2" id="KW-0732">Signal</keyword>
<evidence type="ECO:0000313" key="4">
    <source>
        <dbReference type="Proteomes" id="UP000708208"/>
    </source>
</evidence>
<comment type="caution">
    <text evidence="3">The sequence shown here is derived from an EMBL/GenBank/DDBJ whole genome shotgun (WGS) entry which is preliminary data.</text>
</comment>
<feature type="region of interest" description="Disordered" evidence="1">
    <location>
        <begin position="40"/>
        <end position="71"/>
    </location>
</feature>
<feature type="chain" id="PRO_5035324399" evidence="2">
    <location>
        <begin position="18"/>
        <end position="112"/>
    </location>
</feature>
<dbReference type="EMBL" id="CAJVCH010082691">
    <property type="protein sequence ID" value="CAG7721772.1"/>
    <property type="molecule type" value="Genomic_DNA"/>
</dbReference>
<sequence>MKILFLVIVFAAAVISARRYGIDEGNVENDVHYTSLEEKLEHSSEHLNGHENHGRVEPHHHHIPEDHGRGDEHCKPAGTPCDYLGRNGYVTNCCTGMCHQMPSDGIGGGHCT</sequence>
<evidence type="ECO:0000256" key="2">
    <source>
        <dbReference type="SAM" id="SignalP"/>
    </source>
</evidence>
<gene>
    <name evidence="3" type="ORF">AFUS01_LOCUS10964</name>
</gene>